<evidence type="ECO:0000256" key="7">
    <source>
        <dbReference type="ARBA" id="ARBA00023125"/>
    </source>
</evidence>
<dbReference type="GO" id="GO:0000785">
    <property type="term" value="C:chromatin"/>
    <property type="evidence" value="ECO:0007669"/>
    <property type="project" value="InterPro"/>
</dbReference>
<keyword evidence="8" id="KW-0804">Transcription</keyword>
<evidence type="ECO:0000256" key="2">
    <source>
        <dbReference type="ARBA" id="ARBA00010812"/>
    </source>
</evidence>
<keyword evidence="6" id="KW-0805">Transcription regulation</keyword>
<feature type="compositionally biased region" description="Basic and acidic residues" evidence="10">
    <location>
        <begin position="166"/>
        <end position="182"/>
    </location>
</feature>
<gene>
    <name evidence="11" type="ORF">CPELLU_LOCUS15030</name>
</gene>
<feature type="compositionally biased region" description="Basic and acidic residues" evidence="10">
    <location>
        <begin position="295"/>
        <end position="312"/>
    </location>
</feature>
<comment type="subcellular location">
    <subcellularLocation>
        <location evidence="1">Nucleus</location>
    </subcellularLocation>
</comment>
<feature type="region of interest" description="Disordered" evidence="10">
    <location>
        <begin position="153"/>
        <end position="468"/>
    </location>
</feature>
<keyword evidence="5" id="KW-0007">Acetylation</keyword>
<dbReference type="EMBL" id="CAJVQA010018881">
    <property type="protein sequence ID" value="CAG8756429.1"/>
    <property type="molecule type" value="Genomic_DNA"/>
</dbReference>
<feature type="region of interest" description="Disordered" evidence="10">
    <location>
        <begin position="82"/>
        <end position="114"/>
    </location>
</feature>
<dbReference type="PRINTS" id="PR00930">
    <property type="entry name" value="HIGHMOBLTYIY"/>
</dbReference>
<evidence type="ECO:0000256" key="3">
    <source>
        <dbReference type="ARBA" id="ARBA00022553"/>
    </source>
</evidence>
<feature type="compositionally biased region" description="Basic and acidic residues" evidence="10">
    <location>
        <begin position="198"/>
        <end position="210"/>
    </location>
</feature>
<dbReference type="GO" id="GO:0003677">
    <property type="term" value="F:DNA binding"/>
    <property type="evidence" value="ECO:0007669"/>
    <property type="project" value="UniProtKB-KW"/>
</dbReference>
<evidence type="ECO:0000313" key="12">
    <source>
        <dbReference type="Proteomes" id="UP000789759"/>
    </source>
</evidence>
<dbReference type="InterPro" id="IPR000116">
    <property type="entry name" value="HMGA"/>
</dbReference>
<feature type="compositionally biased region" description="Basic and acidic residues" evidence="10">
    <location>
        <begin position="453"/>
        <end position="468"/>
    </location>
</feature>
<evidence type="ECO:0000256" key="1">
    <source>
        <dbReference type="ARBA" id="ARBA00004123"/>
    </source>
</evidence>
<feature type="compositionally biased region" description="Polar residues" evidence="10">
    <location>
        <begin position="394"/>
        <end position="406"/>
    </location>
</feature>
<dbReference type="AlphaFoldDB" id="A0A9N9NSA1"/>
<evidence type="ECO:0000256" key="4">
    <source>
        <dbReference type="ARBA" id="ARBA00022737"/>
    </source>
</evidence>
<dbReference type="GO" id="GO:0010557">
    <property type="term" value="P:positive regulation of macromolecule biosynthetic process"/>
    <property type="evidence" value="ECO:0007669"/>
    <property type="project" value="UniProtKB-ARBA"/>
</dbReference>
<keyword evidence="9" id="KW-0539">Nucleus</keyword>
<dbReference type="SMART" id="SM00384">
    <property type="entry name" value="AT_hook"/>
    <property type="match status" value="7"/>
</dbReference>
<evidence type="ECO:0000256" key="8">
    <source>
        <dbReference type="ARBA" id="ARBA00023163"/>
    </source>
</evidence>
<comment type="caution">
    <text evidence="11">The sequence shown here is derived from an EMBL/GenBank/DDBJ whole genome shotgun (WGS) entry which is preliminary data.</text>
</comment>
<evidence type="ECO:0000256" key="9">
    <source>
        <dbReference type="ARBA" id="ARBA00023242"/>
    </source>
</evidence>
<feature type="compositionally biased region" description="Low complexity" evidence="10">
    <location>
        <begin position="235"/>
        <end position="247"/>
    </location>
</feature>
<keyword evidence="4" id="KW-0677">Repeat</keyword>
<evidence type="ECO:0000256" key="6">
    <source>
        <dbReference type="ARBA" id="ARBA00023015"/>
    </source>
</evidence>
<evidence type="ECO:0000256" key="10">
    <source>
        <dbReference type="SAM" id="MobiDB-lite"/>
    </source>
</evidence>
<proteinExistence type="inferred from homology"/>
<dbReference type="PRINTS" id="PR00929">
    <property type="entry name" value="ATHOOK"/>
</dbReference>
<protein>
    <submittedName>
        <fullName evidence="11">7095_t:CDS:1</fullName>
    </submittedName>
</protein>
<dbReference type="PANTHER" id="PTHR23341">
    <property type="entry name" value="HIGH MOBILITY GROUP PROTEINS HMG-A AND C"/>
    <property type="match status" value="1"/>
</dbReference>
<sequence length="468" mass="51390">MANELPTSNLENQRLNIIEPAMPPTPVLTDPQYKIGVDTKTPNNIDESSNIYKSNELQSDVSRQDHIRIFDPLNLPNEMDINAKDHSNKDTASNENIGVAAKSEASVEKKTRGRKKVNIVDKNVVVGTNIETNSEEKGGNKSQELIVSNDDAEAATLEKSQQGYEGTERPDNDKDVKLPEKRARGRPKKEVSNGTTEESSKVRGRPKNDKIVTATVSNDTNSSEKRRGRPKREGINVTSNNVTNSIVKRGRGRPKQSESSSVANVLQKRTRGRPKKESGGSISIEKRRPGRPKATNKDVFDGPTRTDDDDKATTSGLSEKRGRGRPRKNPLLSQIGKSKKRSMPDKSSNGTPKPRGRPRKITTKKEDVDVSNSGSETKIPNIDTAVPAEVSTAKGDQTENLAQSTDSNKDPYATQVDPFESLNAVTLNEQEPIPTGTAKTSNGESVKKRGRPKRDDQTEQELTKKVKA</sequence>
<dbReference type="GO" id="GO:0006355">
    <property type="term" value="P:regulation of DNA-templated transcription"/>
    <property type="evidence" value="ECO:0007669"/>
    <property type="project" value="InterPro"/>
</dbReference>
<keyword evidence="12" id="KW-1185">Reference proteome</keyword>
<name>A0A9N9NSA1_9GLOM</name>
<keyword evidence="3" id="KW-0597">Phosphoprotein</keyword>
<accession>A0A9N9NSA1</accession>
<evidence type="ECO:0000313" key="11">
    <source>
        <dbReference type="EMBL" id="CAG8756429.1"/>
    </source>
</evidence>
<dbReference type="OrthoDB" id="2379564at2759"/>
<dbReference type="PANTHER" id="PTHR23341:SF2">
    <property type="entry name" value="HIGH MOBILITY GROUP PROTEIN HMG-12"/>
    <property type="match status" value="1"/>
</dbReference>
<keyword evidence="7" id="KW-0238">DNA-binding</keyword>
<reference evidence="11" key="1">
    <citation type="submission" date="2021-06" db="EMBL/GenBank/DDBJ databases">
        <authorList>
            <person name="Kallberg Y."/>
            <person name="Tangrot J."/>
            <person name="Rosling A."/>
        </authorList>
    </citation>
    <scope>NUCLEOTIDE SEQUENCE</scope>
    <source>
        <strain evidence="11">FL966</strain>
    </source>
</reference>
<dbReference type="GO" id="GO:0005634">
    <property type="term" value="C:nucleus"/>
    <property type="evidence" value="ECO:0007669"/>
    <property type="project" value="UniProtKB-SubCell"/>
</dbReference>
<dbReference type="GO" id="GO:0003712">
    <property type="term" value="F:transcription coregulator activity"/>
    <property type="evidence" value="ECO:0007669"/>
    <property type="project" value="TreeGrafter"/>
</dbReference>
<dbReference type="Proteomes" id="UP000789759">
    <property type="component" value="Unassembled WGS sequence"/>
</dbReference>
<organism evidence="11 12">
    <name type="scientific">Cetraspora pellucida</name>
    <dbReference type="NCBI Taxonomy" id="1433469"/>
    <lineage>
        <taxon>Eukaryota</taxon>
        <taxon>Fungi</taxon>
        <taxon>Fungi incertae sedis</taxon>
        <taxon>Mucoromycota</taxon>
        <taxon>Glomeromycotina</taxon>
        <taxon>Glomeromycetes</taxon>
        <taxon>Diversisporales</taxon>
        <taxon>Gigasporaceae</taxon>
        <taxon>Cetraspora</taxon>
    </lineage>
</organism>
<comment type="similarity">
    <text evidence="2">Belongs to the HMGA family.</text>
</comment>
<evidence type="ECO:0000256" key="5">
    <source>
        <dbReference type="ARBA" id="ARBA00022990"/>
    </source>
</evidence>
<dbReference type="InterPro" id="IPR017956">
    <property type="entry name" value="AT_hook_DNA-bd_motif"/>
</dbReference>